<evidence type="ECO:0000313" key="2">
    <source>
        <dbReference type="EMBL" id="GAU99306.1"/>
    </source>
</evidence>
<evidence type="ECO:0000256" key="1">
    <source>
        <dbReference type="SAM" id="MobiDB-lite"/>
    </source>
</evidence>
<reference evidence="2 3" key="1">
    <citation type="journal article" date="2016" name="Nat. Commun.">
        <title>Extremotolerant tardigrade genome and improved radiotolerance of human cultured cells by tardigrade-unique protein.</title>
        <authorList>
            <person name="Hashimoto T."/>
            <person name="Horikawa D.D."/>
            <person name="Saito Y."/>
            <person name="Kuwahara H."/>
            <person name="Kozuka-Hata H."/>
            <person name="Shin-I T."/>
            <person name="Minakuchi Y."/>
            <person name="Ohishi K."/>
            <person name="Motoyama A."/>
            <person name="Aizu T."/>
            <person name="Enomoto A."/>
            <person name="Kondo K."/>
            <person name="Tanaka S."/>
            <person name="Hara Y."/>
            <person name="Koshikawa S."/>
            <person name="Sagara H."/>
            <person name="Miura T."/>
            <person name="Yokobori S."/>
            <person name="Miyagawa K."/>
            <person name="Suzuki Y."/>
            <person name="Kubo T."/>
            <person name="Oyama M."/>
            <person name="Kohara Y."/>
            <person name="Fujiyama A."/>
            <person name="Arakawa K."/>
            <person name="Katayama T."/>
            <person name="Toyoda A."/>
            <person name="Kunieda T."/>
        </authorList>
    </citation>
    <scope>NUCLEOTIDE SEQUENCE [LARGE SCALE GENOMIC DNA]</scope>
    <source>
        <strain evidence="2 3">YOKOZUNA-1</strain>
    </source>
</reference>
<sequence>MEEAKNQGIVPSYCPYWFRLRPVFTDRASMEPPHFSDTLRTSAEEKASEDEEEENEASGLITYNNASEPEVDFSCGLLELPEDVSPVATSQLITG</sequence>
<gene>
    <name evidence="2" type="primary">RvY_10331-1</name>
    <name evidence="2" type="synonym">RvY_10331.1</name>
    <name evidence="2" type="ORF">RvY_10331</name>
</gene>
<proteinExistence type="predicted"/>
<feature type="region of interest" description="Disordered" evidence="1">
    <location>
        <begin position="29"/>
        <end position="65"/>
    </location>
</feature>
<comment type="caution">
    <text evidence="2">The sequence shown here is derived from an EMBL/GenBank/DDBJ whole genome shotgun (WGS) entry which is preliminary data.</text>
</comment>
<dbReference type="EMBL" id="BDGG01000005">
    <property type="protein sequence ID" value="GAU99306.1"/>
    <property type="molecule type" value="Genomic_DNA"/>
</dbReference>
<evidence type="ECO:0000313" key="3">
    <source>
        <dbReference type="Proteomes" id="UP000186922"/>
    </source>
</evidence>
<protein>
    <submittedName>
        <fullName evidence="2">Uncharacterized protein</fullName>
    </submittedName>
</protein>
<dbReference type="AlphaFoldDB" id="A0A1D1VCE6"/>
<accession>A0A1D1VCE6</accession>
<organism evidence="2 3">
    <name type="scientific">Ramazzottius varieornatus</name>
    <name type="common">Water bear</name>
    <name type="synonym">Tardigrade</name>
    <dbReference type="NCBI Taxonomy" id="947166"/>
    <lineage>
        <taxon>Eukaryota</taxon>
        <taxon>Metazoa</taxon>
        <taxon>Ecdysozoa</taxon>
        <taxon>Tardigrada</taxon>
        <taxon>Eutardigrada</taxon>
        <taxon>Parachela</taxon>
        <taxon>Hypsibioidea</taxon>
        <taxon>Ramazzottiidae</taxon>
        <taxon>Ramazzottius</taxon>
    </lineage>
</organism>
<feature type="compositionally biased region" description="Acidic residues" evidence="1">
    <location>
        <begin position="47"/>
        <end position="56"/>
    </location>
</feature>
<keyword evidence="3" id="KW-1185">Reference proteome</keyword>
<dbReference type="Proteomes" id="UP000186922">
    <property type="component" value="Unassembled WGS sequence"/>
</dbReference>
<name>A0A1D1VCE6_RAMVA</name>